<dbReference type="EMBL" id="SBKO01000001">
    <property type="protein sequence ID" value="RXR21252.1"/>
    <property type="molecule type" value="Genomic_DNA"/>
</dbReference>
<dbReference type="OrthoDB" id="9994770at2"/>
<dbReference type="RefSeq" id="WP_129434947.1">
    <property type="nucleotide sequence ID" value="NZ_SBKO01000001.1"/>
</dbReference>
<evidence type="ECO:0000313" key="1">
    <source>
        <dbReference type="EMBL" id="RXR21252.1"/>
    </source>
</evidence>
<name>A0A4Q1K6L8_9FLAO</name>
<keyword evidence="2" id="KW-1185">Reference proteome</keyword>
<organism evidence="1 2">
    <name type="scientific">Flavobacterium amnicola</name>
    <dbReference type="NCBI Taxonomy" id="2506422"/>
    <lineage>
        <taxon>Bacteria</taxon>
        <taxon>Pseudomonadati</taxon>
        <taxon>Bacteroidota</taxon>
        <taxon>Flavobacteriia</taxon>
        <taxon>Flavobacteriales</taxon>
        <taxon>Flavobacteriaceae</taxon>
        <taxon>Flavobacterium</taxon>
    </lineage>
</organism>
<protein>
    <submittedName>
        <fullName evidence="1">Uncharacterized protein</fullName>
    </submittedName>
</protein>
<comment type="caution">
    <text evidence="1">The sequence shown here is derived from an EMBL/GenBank/DDBJ whole genome shotgun (WGS) entry which is preliminary data.</text>
</comment>
<dbReference type="Proteomes" id="UP000290283">
    <property type="component" value="Unassembled WGS sequence"/>
</dbReference>
<proteinExistence type="predicted"/>
<dbReference type="AlphaFoldDB" id="A0A4Q1K6L8"/>
<evidence type="ECO:0000313" key="2">
    <source>
        <dbReference type="Proteomes" id="UP000290283"/>
    </source>
</evidence>
<sequence length="141" mass="16686">MYYFYSKSNKKFCAYSENSVLLKKISNIINIELEQSLFDNAFNKIEIHPEYILKKIKKSLSDEIMSSIQERYISDGVIFSFKIVHFKKMKLILNVRNEVDNIIFNLILVLDLIEFCIHENESFVIERKEHATPNEILLKMG</sequence>
<reference evidence="2" key="1">
    <citation type="submission" date="2019-01" db="EMBL/GenBank/DDBJ databases">
        <title>Cytophagaceae bacterium strain CAR-16.</title>
        <authorList>
            <person name="Chen W.-M."/>
        </authorList>
    </citation>
    <scope>NUCLEOTIDE SEQUENCE [LARGE SCALE GENOMIC DNA]</scope>
    <source>
        <strain evidence="2">LLJ-11</strain>
    </source>
</reference>
<gene>
    <name evidence="1" type="ORF">EQG63_04755</name>
</gene>
<accession>A0A4Q1K6L8</accession>